<dbReference type="RefSeq" id="WP_171242847.1">
    <property type="nucleotide sequence ID" value="NZ_JABEPQ010000001.1"/>
</dbReference>
<dbReference type="InterPro" id="IPR036388">
    <property type="entry name" value="WH-like_DNA-bd_sf"/>
</dbReference>
<dbReference type="InterPro" id="IPR000835">
    <property type="entry name" value="HTH_MarR-typ"/>
</dbReference>
<comment type="caution">
    <text evidence="2">The sequence shown here is derived from an EMBL/GenBank/DDBJ whole genome shotgun (WGS) entry which is preliminary data.</text>
</comment>
<feature type="domain" description="HTH marR-type" evidence="1">
    <location>
        <begin position="37"/>
        <end position="170"/>
    </location>
</feature>
<dbReference type="InterPro" id="IPR039422">
    <property type="entry name" value="MarR/SlyA-like"/>
</dbReference>
<dbReference type="Pfam" id="PF12802">
    <property type="entry name" value="MarR_2"/>
    <property type="match status" value="1"/>
</dbReference>
<keyword evidence="3" id="KW-1185">Reference proteome</keyword>
<dbReference type="InterPro" id="IPR036390">
    <property type="entry name" value="WH_DNA-bd_sf"/>
</dbReference>
<dbReference type="PROSITE" id="PS50995">
    <property type="entry name" value="HTH_MARR_2"/>
    <property type="match status" value="1"/>
</dbReference>
<dbReference type="PANTHER" id="PTHR33164:SF43">
    <property type="entry name" value="HTH-TYPE TRANSCRIPTIONAL REPRESSOR YETL"/>
    <property type="match status" value="1"/>
</dbReference>
<dbReference type="GO" id="GO:0006950">
    <property type="term" value="P:response to stress"/>
    <property type="evidence" value="ECO:0007669"/>
    <property type="project" value="TreeGrafter"/>
</dbReference>
<organism evidence="2 3">
    <name type="scientific">Knoellia koreensis</name>
    <dbReference type="NCBI Taxonomy" id="2730921"/>
    <lineage>
        <taxon>Bacteria</taxon>
        <taxon>Bacillati</taxon>
        <taxon>Actinomycetota</taxon>
        <taxon>Actinomycetes</taxon>
        <taxon>Micrococcales</taxon>
        <taxon>Intrasporangiaceae</taxon>
        <taxon>Knoellia</taxon>
    </lineage>
</organism>
<dbReference type="Proteomes" id="UP000588586">
    <property type="component" value="Unassembled WGS sequence"/>
</dbReference>
<evidence type="ECO:0000313" key="2">
    <source>
        <dbReference type="EMBL" id="NNM45876.1"/>
    </source>
</evidence>
<reference evidence="2 3" key="1">
    <citation type="submission" date="2020-04" db="EMBL/GenBank/DDBJ databases">
        <title>Knoellia sp. isolate from air conditioner.</title>
        <authorList>
            <person name="Chea S."/>
            <person name="Kim D.-U."/>
        </authorList>
    </citation>
    <scope>NUCLEOTIDE SEQUENCE [LARGE SCALE GENOMIC DNA]</scope>
    <source>
        <strain evidence="2 3">DB2414S</strain>
    </source>
</reference>
<accession>A0A849H822</accession>
<evidence type="ECO:0000313" key="3">
    <source>
        <dbReference type="Proteomes" id="UP000588586"/>
    </source>
</evidence>
<dbReference type="GO" id="GO:0003700">
    <property type="term" value="F:DNA-binding transcription factor activity"/>
    <property type="evidence" value="ECO:0007669"/>
    <property type="project" value="InterPro"/>
</dbReference>
<dbReference type="EMBL" id="JABEPQ010000001">
    <property type="protein sequence ID" value="NNM45876.1"/>
    <property type="molecule type" value="Genomic_DNA"/>
</dbReference>
<dbReference type="AlphaFoldDB" id="A0A849H822"/>
<gene>
    <name evidence="2" type="ORF">HJG52_07630</name>
</gene>
<dbReference type="SUPFAM" id="SSF46785">
    <property type="entry name" value="Winged helix' DNA-binding domain"/>
    <property type="match status" value="1"/>
</dbReference>
<protein>
    <submittedName>
        <fullName evidence="2">MarR family transcriptional regulator</fullName>
    </submittedName>
</protein>
<sequence length="178" mass="20257">MDEWGDDGTLSREDRRYQAELRAEAQKREKSEALARIDRLPFTLREASRSVDELLTRLLARHDRADLSLNAVHALVLSRHPMPIVSMARRLRISPQATSRAVAELERRELVEKRPSPRDSRALLVSRTAEGEALMHEVREDLVVTVCIMADALSEDRLGELADELAELASVEVDNPRW</sequence>
<dbReference type="Gene3D" id="1.10.10.10">
    <property type="entry name" value="Winged helix-like DNA-binding domain superfamily/Winged helix DNA-binding domain"/>
    <property type="match status" value="1"/>
</dbReference>
<evidence type="ECO:0000259" key="1">
    <source>
        <dbReference type="PROSITE" id="PS50995"/>
    </source>
</evidence>
<name>A0A849H822_9MICO</name>
<proteinExistence type="predicted"/>
<dbReference type="PANTHER" id="PTHR33164">
    <property type="entry name" value="TRANSCRIPTIONAL REGULATOR, MARR FAMILY"/>
    <property type="match status" value="1"/>
</dbReference>
<dbReference type="SMART" id="SM00347">
    <property type="entry name" value="HTH_MARR"/>
    <property type="match status" value="1"/>
</dbReference>